<feature type="chain" id="PRO_5034846037" evidence="1">
    <location>
        <begin position="21"/>
        <end position="69"/>
    </location>
</feature>
<sequence length="69" mass="7114">MGKLLVLCAVILACISIGSALQCLKCSFTFFDIPCHTSTVTCEAGQVCAIVRGRAGKMAAPLSPSLPQA</sequence>
<evidence type="ECO:0000256" key="1">
    <source>
        <dbReference type="SAM" id="SignalP"/>
    </source>
</evidence>
<proteinExistence type="predicted"/>
<dbReference type="Ensembl" id="ENSVKKT00000016575.1">
    <property type="protein sequence ID" value="ENSVKKP00000016192.1"/>
    <property type="gene ID" value="ENSVKKG00000011023.1"/>
</dbReference>
<evidence type="ECO:0000313" key="3">
    <source>
        <dbReference type="Proteomes" id="UP000694545"/>
    </source>
</evidence>
<organism evidence="2 3">
    <name type="scientific">Varanus komodoensis</name>
    <name type="common">Komodo dragon</name>
    <dbReference type="NCBI Taxonomy" id="61221"/>
    <lineage>
        <taxon>Eukaryota</taxon>
        <taxon>Metazoa</taxon>
        <taxon>Chordata</taxon>
        <taxon>Craniata</taxon>
        <taxon>Vertebrata</taxon>
        <taxon>Euteleostomi</taxon>
        <taxon>Lepidosauria</taxon>
        <taxon>Squamata</taxon>
        <taxon>Bifurcata</taxon>
        <taxon>Unidentata</taxon>
        <taxon>Episquamata</taxon>
        <taxon>Toxicofera</taxon>
        <taxon>Anguimorpha</taxon>
        <taxon>Paleoanguimorpha</taxon>
        <taxon>Varanoidea</taxon>
        <taxon>Varanidae</taxon>
        <taxon>Varanus</taxon>
    </lineage>
</organism>
<accession>A0A8D2Q2W8</accession>
<dbReference type="OMA" id="FHGLPCH"/>
<evidence type="ECO:0000313" key="2">
    <source>
        <dbReference type="Ensembl" id="ENSVKKP00000016192.1"/>
    </source>
</evidence>
<dbReference type="Proteomes" id="UP000694545">
    <property type="component" value="Unplaced"/>
</dbReference>
<keyword evidence="3" id="KW-1185">Reference proteome</keyword>
<keyword evidence="1" id="KW-0732">Signal</keyword>
<dbReference type="AlphaFoldDB" id="A0A8D2Q2W8"/>
<feature type="signal peptide" evidence="1">
    <location>
        <begin position="1"/>
        <end position="20"/>
    </location>
</feature>
<name>A0A8D2Q2W8_VARKO</name>
<reference evidence="2" key="2">
    <citation type="submission" date="2025-09" db="UniProtKB">
        <authorList>
            <consortium name="Ensembl"/>
        </authorList>
    </citation>
    <scope>IDENTIFICATION</scope>
</reference>
<reference evidence="2" key="1">
    <citation type="submission" date="2025-08" db="UniProtKB">
        <authorList>
            <consortium name="Ensembl"/>
        </authorList>
    </citation>
    <scope>IDENTIFICATION</scope>
</reference>
<protein>
    <submittedName>
        <fullName evidence="2">Uncharacterized protein</fullName>
    </submittedName>
</protein>